<dbReference type="InterPro" id="IPR013087">
    <property type="entry name" value="Znf_C2H2_type"/>
</dbReference>
<evidence type="ECO:0000259" key="5">
    <source>
        <dbReference type="PROSITE" id="PS00028"/>
    </source>
</evidence>
<dbReference type="PANTHER" id="PTHR24379">
    <property type="entry name" value="KRAB AND ZINC FINGER DOMAIN-CONTAINING"/>
    <property type="match status" value="1"/>
</dbReference>
<dbReference type="SMART" id="SM00355">
    <property type="entry name" value="ZnF_C2H2"/>
    <property type="match status" value="7"/>
</dbReference>
<dbReference type="GO" id="GO:0008270">
    <property type="term" value="F:zinc ion binding"/>
    <property type="evidence" value="ECO:0007669"/>
    <property type="project" value="UniProtKB-KW"/>
</dbReference>
<evidence type="ECO:0000256" key="3">
    <source>
        <dbReference type="ARBA" id="ARBA00022771"/>
    </source>
</evidence>
<dbReference type="InParanoid" id="A0A1B7N2Y6"/>
<dbReference type="PANTHER" id="PTHR24379:SF121">
    <property type="entry name" value="C2H2-TYPE DOMAIN-CONTAINING PROTEIN"/>
    <property type="match status" value="1"/>
</dbReference>
<proteinExistence type="predicted"/>
<dbReference type="InterPro" id="IPR036236">
    <property type="entry name" value="Znf_C2H2_sf"/>
</dbReference>
<evidence type="ECO:0000256" key="2">
    <source>
        <dbReference type="ARBA" id="ARBA00022737"/>
    </source>
</evidence>
<evidence type="ECO:0000256" key="1">
    <source>
        <dbReference type="ARBA" id="ARBA00022723"/>
    </source>
</evidence>
<dbReference type="Pfam" id="PF12874">
    <property type="entry name" value="zf-met"/>
    <property type="match status" value="1"/>
</dbReference>
<keyword evidence="4" id="KW-0862">Zinc</keyword>
<feature type="domain" description="C2H2-type" evidence="5">
    <location>
        <begin position="54"/>
        <end position="75"/>
    </location>
</feature>
<dbReference type="Proteomes" id="UP000092154">
    <property type="component" value="Unassembled WGS sequence"/>
</dbReference>
<dbReference type="OrthoDB" id="6077919at2759"/>
<dbReference type="PROSITE" id="PS00028">
    <property type="entry name" value="ZINC_FINGER_C2H2_1"/>
    <property type="match status" value="3"/>
</dbReference>
<dbReference type="Gene3D" id="3.30.160.60">
    <property type="entry name" value="Classic Zinc Finger"/>
    <property type="match status" value="1"/>
</dbReference>
<keyword evidence="1" id="KW-0479">Metal-binding</keyword>
<dbReference type="EMBL" id="KV448258">
    <property type="protein sequence ID" value="OAX39224.1"/>
    <property type="molecule type" value="Genomic_DNA"/>
</dbReference>
<organism evidence="6 7">
    <name type="scientific">Rhizopogon vinicolor AM-OR11-026</name>
    <dbReference type="NCBI Taxonomy" id="1314800"/>
    <lineage>
        <taxon>Eukaryota</taxon>
        <taxon>Fungi</taxon>
        <taxon>Dikarya</taxon>
        <taxon>Basidiomycota</taxon>
        <taxon>Agaricomycotina</taxon>
        <taxon>Agaricomycetes</taxon>
        <taxon>Agaricomycetidae</taxon>
        <taxon>Boletales</taxon>
        <taxon>Suillineae</taxon>
        <taxon>Rhizopogonaceae</taxon>
        <taxon>Rhizopogon</taxon>
    </lineage>
</organism>
<dbReference type="InterPro" id="IPR022755">
    <property type="entry name" value="Znf_C2H2_jaz"/>
</dbReference>
<evidence type="ECO:0000313" key="7">
    <source>
        <dbReference type="Proteomes" id="UP000092154"/>
    </source>
</evidence>
<feature type="domain" description="C2H2-type" evidence="5">
    <location>
        <begin position="80"/>
        <end position="102"/>
    </location>
</feature>
<keyword evidence="7" id="KW-1185">Reference proteome</keyword>
<gene>
    <name evidence="6" type="ORF">K503DRAFT_769706</name>
</gene>
<dbReference type="SUPFAM" id="SSF57667">
    <property type="entry name" value="beta-beta-alpha zinc fingers"/>
    <property type="match status" value="2"/>
</dbReference>
<keyword evidence="3" id="KW-0863">Zinc-finger</keyword>
<protein>
    <recommendedName>
        <fullName evidence="5">C2H2-type domain-containing protein</fullName>
    </recommendedName>
</protein>
<evidence type="ECO:0000313" key="6">
    <source>
        <dbReference type="EMBL" id="OAX39224.1"/>
    </source>
</evidence>
<sequence length="255" mass="29454">MPYCYLCYRDFNSRLGLTEHYVQSPDHHYCKYCRIHLDSASQIQNHNEAEHAYCRLCERHFKSNIGLHEHNRQKHASVYCVPCRRQFLSPSNCQSHLNSSLHRAEDTFCPSSGCSIAFINQSALMLHFESGSCQSDINRRVIYEWVRDNDRSNVTTNPARLSQRGGFPPIATDRSWNGQAYECRLCRFQYRSLASLNCHLASRRHQKKVYRCPSCHAHFVSLSGFCQHTESGQCNVLDYKEAIDEVLAGVTRLAL</sequence>
<dbReference type="Pfam" id="PF12171">
    <property type="entry name" value="zf-C2H2_jaz"/>
    <property type="match status" value="1"/>
</dbReference>
<dbReference type="STRING" id="1314800.A0A1B7N2Y6"/>
<keyword evidence="2" id="KW-0677">Repeat</keyword>
<name>A0A1B7N2Y6_9AGAM</name>
<dbReference type="AlphaFoldDB" id="A0A1B7N2Y6"/>
<accession>A0A1B7N2Y6</accession>
<evidence type="ECO:0000256" key="4">
    <source>
        <dbReference type="ARBA" id="ARBA00022833"/>
    </source>
</evidence>
<reference evidence="6 7" key="1">
    <citation type="submission" date="2016-06" db="EMBL/GenBank/DDBJ databases">
        <title>Comparative genomics of the ectomycorrhizal sister species Rhizopogon vinicolor and Rhizopogon vesiculosus (Basidiomycota: Boletales) reveals a divergence of the mating type B locus.</title>
        <authorList>
            <consortium name="DOE Joint Genome Institute"/>
            <person name="Mujic A.B."/>
            <person name="Kuo A."/>
            <person name="Tritt A."/>
            <person name="Lipzen A."/>
            <person name="Chen C."/>
            <person name="Johnson J."/>
            <person name="Sharma A."/>
            <person name="Barry K."/>
            <person name="Grigoriev I.V."/>
            <person name="Spatafora J.W."/>
        </authorList>
    </citation>
    <scope>NUCLEOTIDE SEQUENCE [LARGE SCALE GENOMIC DNA]</scope>
    <source>
        <strain evidence="6 7">AM-OR11-026</strain>
    </source>
</reference>
<feature type="domain" description="C2H2-type" evidence="5">
    <location>
        <begin position="183"/>
        <end position="205"/>
    </location>
</feature>